<comment type="caution">
    <text evidence="1">The sequence shown here is derived from an EMBL/GenBank/DDBJ whole genome shotgun (WGS) entry which is preliminary data.</text>
</comment>
<accession>A0ACC0BCE3</accession>
<dbReference type="EMBL" id="CM044703">
    <property type="protein sequence ID" value="KAI5670308.1"/>
    <property type="molecule type" value="Genomic_DNA"/>
</dbReference>
<evidence type="ECO:0000313" key="2">
    <source>
        <dbReference type="Proteomes" id="UP001060085"/>
    </source>
</evidence>
<keyword evidence="2" id="KW-1185">Reference proteome</keyword>
<gene>
    <name evidence="1" type="ORF">M9H77_10672</name>
</gene>
<protein>
    <submittedName>
        <fullName evidence="1">Uncharacterized protein</fullName>
    </submittedName>
</protein>
<reference evidence="2" key="1">
    <citation type="journal article" date="2023" name="Nat. Plants">
        <title>Single-cell RNA sequencing provides a high-resolution roadmap for understanding the multicellular compartmentation of specialized metabolism.</title>
        <authorList>
            <person name="Sun S."/>
            <person name="Shen X."/>
            <person name="Li Y."/>
            <person name="Li Y."/>
            <person name="Wang S."/>
            <person name="Li R."/>
            <person name="Zhang H."/>
            <person name="Shen G."/>
            <person name="Guo B."/>
            <person name="Wei J."/>
            <person name="Xu J."/>
            <person name="St-Pierre B."/>
            <person name="Chen S."/>
            <person name="Sun C."/>
        </authorList>
    </citation>
    <scope>NUCLEOTIDE SEQUENCE [LARGE SCALE GENOMIC DNA]</scope>
</reference>
<proteinExistence type="predicted"/>
<sequence length="323" mass="36595">MADNYNKKEEEAQTANVPVIDMNGMHDPAIRHRIVNDISKACLSYGIFQVVNHGISESVMDEALSVGFRFFELPTMEKVKLISNDVYKPVRYGSSIKDGEDKVQFWRVFLKHYANPLEEWINLWPDTPQDYREKMGKYSNEAQKLATKIMGLITEGLGLGPKYLTNKMEKGMQVIFANCYPPCPQPELTLGLAPHSDYSCLTILHQSSPGLQILDSNDKKWKGIPSIEGALMVNVGDHLEVLSNGRYTSVKHRVMVNSESTRISIASLHSMGMDEKMETAKELIDQKHPKAYKESSFGDFLNFLAHNDFVKKNFIDTLRLDDA</sequence>
<name>A0ACC0BCE3_CATRO</name>
<dbReference type="Proteomes" id="UP001060085">
    <property type="component" value="Linkage Group LG03"/>
</dbReference>
<organism evidence="1 2">
    <name type="scientific">Catharanthus roseus</name>
    <name type="common">Madagascar periwinkle</name>
    <name type="synonym">Vinca rosea</name>
    <dbReference type="NCBI Taxonomy" id="4058"/>
    <lineage>
        <taxon>Eukaryota</taxon>
        <taxon>Viridiplantae</taxon>
        <taxon>Streptophyta</taxon>
        <taxon>Embryophyta</taxon>
        <taxon>Tracheophyta</taxon>
        <taxon>Spermatophyta</taxon>
        <taxon>Magnoliopsida</taxon>
        <taxon>eudicotyledons</taxon>
        <taxon>Gunneridae</taxon>
        <taxon>Pentapetalae</taxon>
        <taxon>asterids</taxon>
        <taxon>lamiids</taxon>
        <taxon>Gentianales</taxon>
        <taxon>Apocynaceae</taxon>
        <taxon>Rauvolfioideae</taxon>
        <taxon>Vinceae</taxon>
        <taxon>Catharanthinae</taxon>
        <taxon>Catharanthus</taxon>
    </lineage>
</organism>
<evidence type="ECO:0000313" key="1">
    <source>
        <dbReference type="EMBL" id="KAI5670308.1"/>
    </source>
</evidence>